<reference evidence="2" key="1">
    <citation type="submission" date="2016-03" db="EMBL/GenBank/DDBJ databases">
        <title>Mechanisms controlling the formation of the plant cell surface in tip-growing cells are functionally conserved among land plants.</title>
        <authorList>
            <person name="Honkanen S."/>
            <person name="Jones V.A."/>
            <person name="Morieri G."/>
            <person name="Champion C."/>
            <person name="Hetherington A.J."/>
            <person name="Kelly S."/>
            <person name="Saint-Marcoux D."/>
            <person name="Proust H."/>
            <person name="Prescott H."/>
            <person name="Dolan L."/>
        </authorList>
    </citation>
    <scope>NUCLEOTIDE SEQUENCE [LARGE SCALE GENOMIC DNA]</scope>
    <source>
        <tissue evidence="2">Whole gametophyte</tissue>
    </source>
</reference>
<proteinExistence type="predicted"/>
<dbReference type="PROSITE" id="PS51257">
    <property type="entry name" value="PROKAR_LIPOPROTEIN"/>
    <property type="match status" value="1"/>
</dbReference>
<dbReference type="Proteomes" id="UP000077202">
    <property type="component" value="Unassembled WGS sequence"/>
</dbReference>
<evidence type="ECO:0000313" key="2">
    <source>
        <dbReference type="EMBL" id="OAE33877.1"/>
    </source>
</evidence>
<dbReference type="EMBL" id="LVLJ01000477">
    <property type="protein sequence ID" value="OAE33877.1"/>
    <property type="molecule type" value="Genomic_DNA"/>
</dbReference>
<evidence type="ECO:0000313" key="3">
    <source>
        <dbReference type="Proteomes" id="UP000077202"/>
    </source>
</evidence>
<dbReference type="InterPro" id="IPR012674">
    <property type="entry name" value="Calycin"/>
</dbReference>
<dbReference type="InterPro" id="IPR022272">
    <property type="entry name" value="Lipocalin_CS"/>
</dbReference>
<dbReference type="PANTHER" id="PTHR10612:SF56">
    <property type="entry name" value="LIPOCALIN_CYTOSOLIC FATTY-ACID BINDING DOMAIN-CONTAINING PROTEIN"/>
    <property type="match status" value="1"/>
</dbReference>
<keyword evidence="1" id="KW-0732">Signal</keyword>
<evidence type="ECO:0000256" key="1">
    <source>
        <dbReference type="SAM" id="SignalP"/>
    </source>
</evidence>
<dbReference type="GO" id="GO:0000302">
    <property type="term" value="P:response to reactive oxygen species"/>
    <property type="evidence" value="ECO:0007669"/>
    <property type="project" value="TreeGrafter"/>
</dbReference>
<dbReference type="GO" id="GO:0005737">
    <property type="term" value="C:cytoplasm"/>
    <property type="evidence" value="ECO:0007669"/>
    <property type="project" value="TreeGrafter"/>
</dbReference>
<organism evidence="2 3">
    <name type="scientific">Marchantia polymorpha subsp. ruderalis</name>
    <dbReference type="NCBI Taxonomy" id="1480154"/>
    <lineage>
        <taxon>Eukaryota</taxon>
        <taxon>Viridiplantae</taxon>
        <taxon>Streptophyta</taxon>
        <taxon>Embryophyta</taxon>
        <taxon>Marchantiophyta</taxon>
        <taxon>Marchantiopsida</taxon>
        <taxon>Marchantiidae</taxon>
        <taxon>Marchantiales</taxon>
        <taxon>Marchantiaceae</taxon>
        <taxon>Marchantia</taxon>
    </lineage>
</organism>
<keyword evidence="3" id="KW-1185">Reference proteome</keyword>
<dbReference type="AlphaFoldDB" id="A0A176WL31"/>
<comment type="caution">
    <text evidence="2">The sequence shown here is derived from an EMBL/GenBank/DDBJ whole genome shotgun (WGS) entry which is preliminary data.</text>
</comment>
<accession>A0A176WL31</accession>
<protein>
    <submittedName>
        <fullName evidence="2">Uncharacterized protein</fullName>
    </submittedName>
</protein>
<feature type="chain" id="PRO_5008052616" evidence="1">
    <location>
        <begin position="27"/>
        <end position="456"/>
    </location>
</feature>
<dbReference type="PROSITE" id="PS00213">
    <property type="entry name" value="LIPOCALIN"/>
    <property type="match status" value="1"/>
</dbReference>
<feature type="signal peptide" evidence="1">
    <location>
        <begin position="1"/>
        <end position="26"/>
    </location>
</feature>
<gene>
    <name evidence="2" type="ORF">AXG93_3037s1000</name>
</gene>
<dbReference type="SUPFAM" id="SSF50814">
    <property type="entry name" value="Lipocalins"/>
    <property type="match status" value="2"/>
</dbReference>
<dbReference type="GO" id="GO:0006629">
    <property type="term" value="P:lipid metabolic process"/>
    <property type="evidence" value="ECO:0007669"/>
    <property type="project" value="TreeGrafter"/>
</dbReference>
<dbReference type="Gene3D" id="2.40.128.20">
    <property type="match status" value="2"/>
</dbReference>
<name>A0A176WL31_MARPO</name>
<sequence>MEGRGSGMGMLVLVLVLVQAVGFASCQSTSFCANTLSRWTCPKDLPTFDKVDLQKYAGRWYEIGSNAFFKNLQEAGGTCVSAVYTLKSDEGYVEVFNSQTRVIGDLGVSLVRAISAQASQICQGARQICSQIFVGSVSQGLSIVQEVATNTSQSNPADSSALLEAKAMIESALGGIDAGLDSLAKNVSQMQILNSQLSQADGKAADRVAQLSDLAAQINAGVVDAIIPEKLAAIAAARQNITAIAGKLYNAPGTKQLAQLLFRAVTLIQDLEESVPGQAATIKATVNGAVDAAASFAYEKSENVGGFVTILGKAFQNSTDAGKLSVVFDSIAPAQYWILKVEDENSDDYGAAIVYGCSDLPTGGTYQPFFILSRKPTLGEDVGIPFLQYAESLGIYQDCHEVFAFSEQPATCHSDQIQFARGFKDKDFLFAGIRKAEFICTEGLGMKDAAELKTTQ</sequence>
<dbReference type="PANTHER" id="PTHR10612">
    <property type="entry name" value="APOLIPOPROTEIN D"/>
    <property type="match status" value="1"/>
</dbReference>